<feature type="compositionally biased region" description="Polar residues" evidence="17">
    <location>
        <begin position="102"/>
        <end position="114"/>
    </location>
</feature>
<feature type="region of interest" description="Disordered" evidence="17">
    <location>
        <begin position="1"/>
        <end position="128"/>
    </location>
</feature>
<keyword evidence="9" id="KW-0833">Ubl conjugation pathway</keyword>
<feature type="compositionally biased region" description="Low complexity" evidence="17">
    <location>
        <begin position="18"/>
        <end position="33"/>
    </location>
</feature>
<organism evidence="20 21">
    <name type="scientific">Halocaridina rubra</name>
    <name type="common">Hawaiian red shrimp</name>
    <dbReference type="NCBI Taxonomy" id="373956"/>
    <lineage>
        <taxon>Eukaryota</taxon>
        <taxon>Metazoa</taxon>
        <taxon>Ecdysozoa</taxon>
        <taxon>Arthropoda</taxon>
        <taxon>Crustacea</taxon>
        <taxon>Multicrustacea</taxon>
        <taxon>Malacostraca</taxon>
        <taxon>Eumalacostraca</taxon>
        <taxon>Eucarida</taxon>
        <taxon>Decapoda</taxon>
        <taxon>Pleocyemata</taxon>
        <taxon>Caridea</taxon>
        <taxon>Atyoidea</taxon>
        <taxon>Atyidae</taxon>
        <taxon>Halocaridina</taxon>
    </lineage>
</organism>
<evidence type="ECO:0000256" key="12">
    <source>
        <dbReference type="ARBA" id="ARBA00023242"/>
    </source>
</evidence>
<evidence type="ECO:0000256" key="17">
    <source>
        <dbReference type="SAM" id="MobiDB-lite"/>
    </source>
</evidence>
<dbReference type="CDD" id="cd10387">
    <property type="entry name" value="SH2_SOCS6"/>
    <property type="match status" value="1"/>
</dbReference>
<dbReference type="PROSITE" id="PS50225">
    <property type="entry name" value="SOCS"/>
    <property type="match status" value="1"/>
</dbReference>
<dbReference type="Gene3D" id="1.10.750.20">
    <property type="entry name" value="SOCS box"/>
    <property type="match status" value="1"/>
</dbReference>
<evidence type="ECO:0000256" key="10">
    <source>
        <dbReference type="ARBA" id="ARBA00022999"/>
    </source>
</evidence>
<evidence type="ECO:0000256" key="6">
    <source>
        <dbReference type="ARBA" id="ARBA00022490"/>
    </source>
</evidence>
<comment type="function">
    <text evidence="13">Substrate-recognition component of a cullin-5-RING E3 ubiquitin-protein ligase complex (ECS complex, also named CRL5 complex), which mediates the ubiquitination and subsequent proteasomal degradation of target proteins, such as DAB1 and IRS1. Specifically recognizes and binds phosphorylated proteins via its SH2 domain, promoting their ubiquitination. The ECS(SOCS7) complex acts as a key regulator of reelin signaling by mediating ubiquitination and degradation of phosphorylated DAB1 in the cortical plate of the developing cerebral cortex, thereby regulating neuron positioning during cortex development. Functions in insulin signaling and glucose homeostasis through IRS1 ubiquitination and subsequent proteasomal degradation. Also inhibits prolactin, growth hormone and leptin signaling by preventing STAT3 and STAT5 activation, sequestering them in the cytoplasm and reducing their binding to DNA.</text>
</comment>
<dbReference type="CDD" id="cd03740">
    <property type="entry name" value="SOCS_SOCS6"/>
    <property type="match status" value="1"/>
</dbReference>
<dbReference type="Pfam" id="PF00017">
    <property type="entry name" value="SH2"/>
    <property type="match status" value="1"/>
</dbReference>
<dbReference type="SMART" id="SM00253">
    <property type="entry name" value="SOCS"/>
    <property type="match status" value="1"/>
</dbReference>
<dbReference type="PANTHER" id="PTHR10155:SF32">
    <property type="entry name" value="LP02169P"/>
    <property type="match status" value="1"/>
</dbReference>
<feature type="region of interest" description="Disordered" evidence="17">
    <location>
        <begin position="140"/>
        <end position="196"/>
    </location>
</feature>
<evidence type="ECO:0000313" key="21">
    <source>
        <dbReference type="Proteomes" id="UP001381693"/>
    </source>
</evidence>
<dbReference type="Proteomes" id="UP001381693">
    <property type="component" value="Unassembled WGS sequence"/>
</dbReference>
<dbReference type="GO" id="GO:0035556">
    <property type="term" value="P:intracellular signal transduction"/>
    <property type="evidence" value="ECO:0007669"/>
    <property type="project" value="InterPro"/>
</dbReference>
<dbReference type="PANTHER" id="PTHR10155">
    <property type="entry name" value="PHOSPHATIDYLINOSITOL 3-KINASE REGULATORY SUBUNIT"/>
    <property type="match status" value="1"/>
</dbReference>
<evidence type="ECO:0000256" key="14">
    <source>
        <dbReference type="ARBA" id="ARBA00062788"/>
    </source>
</evidence>
<dbReference type="GO" id="GO:0016567">
    <property type="term" value="P:protein ubiquitination"/>
    <property type="evidence" value="ECO:0007669"/>
    <property type="project" value="InterPro"/>
</dbReference>
<keyword evidence="11" id="KW-0472">Membrane</keyword>
<dbReference type="InterPro" id="IPR001496">
    <property type="entry name" value="SOCS_box"/>
</dbReference>
<dbReference type="Gene3D" id="3.30.505.10">
    <property type="entry name" value="SH2 domain"/>
    <property type="match status" value="1"/>
</dbReference>
<keyword evidence="6" id="KW-0963">Cytoplasm</keyword>
<dbReference type="SMART" id="SM00969">
    <property type="entry name" value="SOCS_box"/>
    <property type="match status" value="1"/>
</dbReference>
<dbReference type="Pfam" id="PF07525">
    <property type="entry name" value="SOCS_box"/>
    <property type="match status" value="1"/>
</dbReference>
<dbReference type="EMBL" id="JAXCGZ010015264">
    <property type="protein sequence ID" value="KAK7070679.1"/>
    <property type="molecule type" value="Genomic_DNA"/>
</dbReference>
<evidence type="ECO:0000256" key="2">
    <source>
        <dbReference type="ARBA" id="ARBA00004413"/>
    </source>
</evidence>
<comment type="caution">
    <text evidence="20">The sequence shown here is derived from an EMBL/GenBank/DDBJ whole genome shotgun (WGS) entry which is preliminary data.</text>
</comment>
<comment type="subunit">
    <text evidence="14">Substrate-recognition component of the ECS(SOCS7) complex, composed of SOCS7, CUL5, ELOB, ELOC and RNF7/RBX2. Interacts, via the third proline-rich region, with the second SH3 domain of the adapter protein NCK1. Also interacts with GRB2, INSR, PLCG1, SORBS3/vinexin, and phosphorylated STAT3 and STAT5. Interacts with SEPT6. Interacts with phosphorylated IRS4 and PIK3R1.</text>
</comment>
<dbReference type="GO" id="GO:0005737">
    <property type="term" value="C:cytoplasm"/>
    <property type="evidence" value="ECO:0007669"/>
    <property type="project" value="UniProtKB-SubCell"/>
</dbReference>
<evidence type="ECO:0000256" key="15">
    <source>
        <dbReference type="ARBA" id="ARBA00070642"/>
    </source>
</evidence>
<comment type="subcellular location">
    <subcellularLocation>
        <location evidence="2">Cell membrane</location>
        <topology evidence="2">Peripheral membrane protein</topology>
        <orientation evidence="2">Cytoplasmic side</orientation>
    </subcellularLocation>
    <subcellularLocation>
        <location evidence="3">Cytoplasm</location>
    </subcellularLocation>
    <subcellularLocation>
        <location evidence="1">Nucleus</location>
    </subcellularLocation>
</comment>
<evidence type="ECO:0000256" key="4">
    <source>
        <dbReference type="ARBA" id="ARBA00004906"/>
    </source>
</evidence>
<evidence type="ECO:0000256" key="13">
    <source>
        <dbReference type="ARBA" id="ARBA00059017"/>
    </source>
</evidence>
<dbReference type="GO" id="GO:0005634">
    <property type="term" value="C:nucleus"/>
    <property type="evidence" value="ECO:0007669"/>
    <property type="project" value="UniProtKB-SubCell"/>
</dbReference>
<accession>A0AAN8X0J5</accession>
<sequence>MMKKVILPQFLLNRSPRHGNSNNSSGRRASKGGLDVPSGDTDAALSPSPGNLPPPPPSGLSQLLGRSPRHNSNATSRRTSNGGLPLAPPAGTTSSSSTSSSFPSNFNDPQNNPVDNKMLSKKKSKGGILQTLKKKISGKLDTLQSSASTPKKSKSFEGLSNSFGESFSQSVSEESSSDGLNASGGQMHKGKHSKRAIRPMHTPVARQNSSGHVLTDSETDVLSRLCHSESVKNSNKSNETNSSLPSMSASLSLYNRTNYISDATSAPNVDSNKTKFGGTYDHAVKVPQVLVENVPGEQGKCTALNAVTASNNSISETTSPQPNRACGEVWDVQNTNVDASKRSLAEELFRLAKFGWYWGPITRAEAEEKLMDQPDGAFLVRDSSDDKYLLSLSFRSFNKTLHTRIEHSNGWFSFYPHPEHEGHTSLVGLIDHCMSHSESGVFCYSRARVPGSPSFPVRLTKAVSRFTQVRSLQYLCRFVIRQYTRVDHIQALPLPTRIKGYLEEGHF</sequence>
<dbReference type="GO" id="GO:0005942">
    <property type="term" value="C:phosphatidylinositol 3-kinase complex"/>
    <property type="evidence" value="ECO:0007669"/>
    <property type="project" value="TreeGrafter"/>
</dbReference>
<dbReference type="GO" id="GO:0005886">
    <property type="term" value="C:plasma membrane"/>
    <property type="evidence" value="ECO:0007669"/>
    <property type="project" value="UniProtKB-SubCell"/>
</dbReference>
<feature type="compositionally biased region" description="Polar residues" evidence="17">
    <location>
        <begin position="70"/>
        <end position="82"/>
    </location>
</feature>
<keyword evidence="12" id="KW-0539">Nucleus</keyword>
<evidence type="ECO:0000256" key="11">
    <source>
        <dbReference type="ARBA" id="ARBA00023136"/>
    </source>
</evidence>
<reference evidence="20 21" key="1">
    <citation type="submission" date="2023-11" db="EMBL/GenBank/DDBJ databases">
        <title>Halocaridina rubra genome assembly.</title>
        <authorList>
            <person name="Smith C."/>
        </authorList>
    </citation>
    <scope>NUCLEOTIDE SEQUENCE [LARGE SCALE GENOMIC DNA]</scope>
    <source>
        <strain evidence="20">EP-1</strain>
        <tissue evidence="20">Whole</tissue>
    </source>
</reference>
<dbReference type="FunFam" id="3.30.505.10:FF:000029">
    <property type="entry name" value="Suppressor of cytokine signaling 7"/>
    <property type="match status" value="1"/>
</dbReference>
<feature type="compositionally biased region" description="Low complexity" evidence="17">
    <location>
        <begin position="160"/>
        <end position="174"/>
    </location>
</feature>
<dbReference type="GO" id="GO:0040008">
    <property type="term" value="P:regulation of growth"/>
    <property type="evidence" value="ECO:0007669"/>
    <property type="project" value="InterPro"/>
</dbReference>
<evidence type="ECO:0000256" key="9">
    <source>
        <dbReference type="ARBA" id="ARBA00022786"/>
    </source>
</evidence>
<keyword evidence="10 16" id="KW-0727">SH2 domain</keyword>
<evidence type="ECO:0000256" key="3">
    <source>
        <dbReference type="ARBA" id="ARBA00004496"/>
    </source>
</evidence>
<dbReference type="InterPro" id="IPR000980">
    <property type="entry name" value="SH2"/>
</dbReference>
<keyword evidence="21" id="KW-1185">Reference proteome</keyword>
<dbReference type="FunFam" id="1.10.750.20:FF:000002">
    <property type="entry name" value="Suppressor of cytokine signaling 2"/>
    <property type="match status" value="1"/>
</dbReference>
<dbReference type="SUPFAM" id="SSF158235">
    <property type="entry name" value="SOCS box-like"/>
    <property type="match status" value="1"/>
</dbReference>
<keyword evidence="5" id="KW-1003">Cell membrane</keyword>
<evidence type="ECO:0000259" key="19">
    <source>
        <dbReference type="PROSITE" id="PS50225"/>
    </source>
</evidence>
<proteinExistence type="predicted"/>
<protein>
    <recommendedName>
        <fullName evidence="15">Suppressor of cytokine signaling 7</fullName>
    </recommendedName>
</protein>
<evidence type="ECO:0000256" key="5">
    <source>
        <dbReference type="ARBA" id="ARBA00022475"/>
    </source>
</evidence>
<feature type="domain" description="SH2" evidence="18">
    <location>
        <begin position="356"/>
        <end position="451"/>
    </location>
</feature>
<evidence type="ECO:0000256" key="8">
    <source>
        <dbReference type="ARBA" id="ARBA00022700"/>
    </source>
</evidence>
<evidence type="ECO:0000259" key="18">
    <source>
        <dbReference type="PROSITE" id="PS50001"/>
    </source>
</evidence>
<dbReference type="GO" id="GO:0046935">
    <property type="term" value="F:1-phosphatidylinositol-3-kinase regulator activity"/>
    <property type="evidence" value="ECO:0007669"/>
    <property type="project" value="TreeGrafter"/>
</dbReference>
<dbReference type="GO" id="GO:0046854">
    <property type="term" value="P:phosphatidylinositol phosphate biosynthetic process"/>
    <property type="evidence" value="ECO:0007669"/>
    <property type="project" value="TreeGrafter"/>
</dbReference>
<dbReference type="SUPFAM" id="SSF55550">
    <property type="entry name" value="SH2 domain"/>
    <property type="match status" value="1"/>
</dbReference>
<dbReference type="InterPro" id="IPR037345">
    <property type="entry name" value="SOCS6_SOCS"/>
</dbReference>
<dbReference type="AlphaFoldDB" id="A0AAN8X0J5"/>
<dbReference type="GO" id="GO:0009968">
    <property type="term" value="P:negative regulation of signal transduction"/>
    <property type="evidence" value="ECO:0007669"/>
    <property type="project" value="UniProtKB-KW"/>
</dbReference>
<evidence type="ECO:0000256" key="16">
    <source>
        <dbReference type="PROSITE-ProRule" id="PRU00191"/>
    </source>
</evidence>
<keyword evidence="8" id="KW-0734">Signal transduction inhibitor</keyword>
<keyword evidence="7" id="KW-0341">Growth regulation</keyword>
<comment type="pathway">
    <text evidence="4">Protein modification; protein ubiquitination.</text>
</comment>
<dbReference type="SMART" id="SM00252">
    <property type="entry name" value="SH2"/>
    <property type="match status" value="1"/>
</dbReference>
<dbReference type="PROSITE" id="PS50001">
    <property type="entry name" value="SH2"/>
    <property type="match status" value="1"/>
</dbReference>
<gene>
    <name evidence="20" type="primary">SOCS6</name>
    <name evidence="20" type="ORF">SK128_022137</name>
</gene>
<name>A0AAN8X0J5_HALRR</name>
<feature type="domain" description="SOCS box" evidence="19">
    <location>
        <begin position="458"/>
        <end position="507"/>
    </location>
</feature>
<evidence type="ECO:0000256" key="7">
    <source>
        <dbReference type="ARBA" id="ARBA00022604"/>
    </source>
</evidence>
<dbReference type="InterPro" id="IPR035865">
    <property type="entry name" value="SOCS6_SH2"/>
</dbReference>
<dbReference type="InterPro" id="IPR036860">
    <property type="entry name" value="SH2_dom_sf"/>
</dbReference>
<evidence type="ECO:0000256" key="1">
    <source>
        <dbReference type="ARBA" id="ARBA00004123"/>
    </source>
</evidence>
<feature type="compositionally biased region" description="Low complexity" evidence="17">
    <location>
        <begin position="92"/>
        <end position="101"/>
    </location>
</feature>
<dbReference type="InterPro" id="IPR036036">
    <property type="entry name" value="SOCS_box-like_dom_sf"/>
</dbReference>
<evidence type="ECO:0000313" key="20">
    <source>
        <dbReference type="EMBL" id="KAK7070679.1"/>
    </source>
</evidence>